<name>A0A816UXG0_BRANA</name>
<organism evidence="2">
    <name type="scientific">Brassica napus</name>
    <name type="common">Rape</name>
    <dbReference type="NCBI Taxonomy" id="3708"/>
    <lineage>
        <taxon>Eukaryota</taxon>
        <taxon>Viridiplantae</taxon>
        <taxon>Streptophyta</taxon>
        <taxon>Embryophyta</taxon>
        <taxon>Tracheophyta</taxon>
        <taxon>Spermatophyta</taxon>
        <taxon>Magnoliopsida</taxon>
        <taxon>eudicotyledons</taxon>
        <taxon>Gunneridae</taxon>
        <taxon>Pentapetalae</taxon>
        <taxon>rosids</taxon>
        <taxon>malvids</taxon>
        <taxon>Brassicales</taxon>
        <taxon>Brassicaceae</taxon>
        <taxon>Brassiceae</taxon>
        <taxon>Brassica</taxon>
    </lineage>
</organism>
<dbReference type="EMBL" id="HG994372">
    <property type="protein sequence ID" value="CAF2115849.1"/>
    <property type="molecule type" value="Genomic_DNA"/>
</dbReference>
<evidence type="ECO:0000256" key="1">
    <source>
        <dbReference type="SAM" id="MobiDB-lite"/>
    </source>
</evidence>
<dbReference type="Proteomes" id="UP001295469">
    <property type="component" value="Chromosome C08"/>
</dbReference>
<accession>A0A816UXG0</accession>
<reference evidence="2" key="1">
    <citation type="submission" date="2021-01" db="EMBL/GenBank/DDBJ databases">
        <authorList>
            <consortium name="Genoscope - CEA"/>
            <person name="William W."/>
        </authorList>
    </citation>
    <scope>NUCLEOTIDE SEQUENCE</scope>
</reference>
<evidence type="ECO:0000313" key="2">
    <source>
        <dbReference type="EMBL" id="CAF2115849.1"/>
    </source>
</evidence>
<feature type="region of interest" description="Disordered" evidence="1">
    <location>
        <begin position="1"/>
        <end position="62"/>
    </location>
</feature>
<dbReference type="AlphaFoldDB" id="A0A816UXG0"/>
<protein>
    <submittedName>
        <fullName evidence="2">(rape) hypothetical protein</fullName>
    </submittedName>
</protein>
<gene>
    <name evidence="2" type="ORF">DARMORV10_C08P48080.1</name>
</gene>
<feature type="compositionally biased region" description="Basic and acidic residues" evidence="1">
    <location>
        <begin position="51"/>
        <end position="62"/>
    </location>
</feature>
<sequence>MSRPQMRSGGSVSRRLHTTGGGEASVSNSHSRKDGLRWQQPVRTKVLPAKKKPEELLSRKSK</sequence>
<proteinExistence type="predicted"/>